<name>A0A2V4HFC1_SERMA</name>
<reference evidence="7" key="1">
    <citation type="submission" date="2016-04" db="EMBL/GenBank/DDBJ databases">
        <authorList>
            <person name="Osei Sekyere J."/>
            <person name="Sivertsen A."/>
            <person name="Pedersen A.T."/>
            <person name="Sundsfjord A."/>
        </authorList>
    </citation>
    <scope>NUCLEOTIDE SEQUENCE [LARGE SCALE GENOMIC DNA]</scope>
    <source>
        <strain evidence="7">945174350</strain>
    </source>
</reference>
<dbReference type="Gene3D" id="1.10.530.10">
    <property type="match status" value="1"/>
</dbReference>
<comment type="caution">
    <text evidence="5">The sequence shown here is derived from an EMBL/GenBank/DDBJ whole genome shotgun (WGS) entry which is preliminary data.</text>
</comment>
<dbReference type="Proteomes" id="UP000247823">
    <property type="component" value="Unassembled WGS sequence"/>
</dbReference>
<dbReference type="InterPro" id="IPR054030">
    <property type="entry name" value="Gp5_Vgr_C"/>
</dbReference>
<dbReference type="PANTHER" id="PTHR33308">
    <property type="entry name" value="PEPTIDOGLYCAN HYDROLASE FLGJ"/>
    <property type="match status" value="1"/>
</dbReference>
<evidence type="ECO:0000256" key="1">
    <source>
        <dbReference type="ARBA" id="ARBA00005558"/>
    </source>
</evidence>
<dbReference type="GO" id="GO:0004040">
    <property type="term" value="F:amidase activity"/>
    <property type="evidence" value="ECO:0007669"/>
    <property type="project" value="InterPro"/>
</dbReference>
<dbReference type="NCBIfam" id="TIGR01646">
    <property type="entry name" value="vgr_GE"/>
    <property type="match status" value="1"/>
</dbReference>
<dbReference type="PANTHER" id="PTHR33308:SF9">
    <property type="entry name" value="PEPTIDOGLYCAN HYDROLASE FLGJ"/>
    <property type="match status" value="1"/>
</dbReference>
<dbReference type="Gene3D" id="2.10.70.40">
    <property type="entry name" value="peptidoglycan hydrolase"/>
    <property type="match status" value="1"/>
</dbReference>
<feature type="compositionally biased region" description="Polar residues" evidence="3">
    <location>
        <begin position="655"/>
        <end position="673"/>
    </location>
</feature>
<dbReference type="SUPFAM" id="SSF69279">
    <property type="entry name" value="Phage tail proteins"/>
    <property type="match status" value="2"/>
</dbReference>
<evidence type="ECO:0000313" key="6">
    <source>
        <dbReference type="EMBL" id="PYA55104.1"/>
    </source>
</evidence>
<evidence type="ECO:0000256" key="3">
    <source>
        <dbReference type="SAM" id="MobiDB-lite"/>
    </source>
</evidence>
<dbReference type="PRINTS" id="PR01002">
    <property type="entry name" value="FLGFLGJ"/>
</dbReference>
<evidence type="ECO:0000256" key="2">
    <source>
        <dbReference type="ARBA" id="ARBA00022801"/>
    </source>
</evidence>
<gene>
    <name evidence="5" type="ORF">AN695_0200680</name>
    <name evidence="6" type="ORF">DMW51_26845</name>
</gene>
<proteinExistence type="inferred from homology"/>
<evidence type="ECO:0000313" key="5">
    <source>
        <dbReference type="EMBL" id="OCO91347.1"/>
    </source>
</evidence>
<dbReference type="Pfam" id="PF05954">
    <property type="entry name" value="Phage_GPD"/>
    <property type="match status" value="1"/>
</dbReference>
<keyword evidence="8" id="KW-1185">Reference proteome</keyword>
<dbReference type="InterPro" id="IPR037026">
    <property type="entry name" value="Vgr_OB-fold_dom_sf"/>
</dbReference>
<organism evidence="5 7">
    <name type="scientific">Serratia marcescens</name>
    <dbReference type="NCBI Taxonomy" id="615"/>
    <lineage>
        <taxon>Bacteria</taxon>
        <taxon>Pseudomonadati</taxon>
        <taxon>Pseudomonadota</taxon>
        <taxon>Gammaproteobacteria</taxon>
        <taxon>Enterobacterales</taxon>
        <taxon>Yersiniaceae</taxon>
        <taxon>Serratia</taxon>
    </lineage>
</organism>
<accession>A0A2V4HFC1</accession>
<feature type="domain" description="Mannosyl-glycoprotein endo-beta-N-acetylglucosamidase-like" evidence="4">
    <location>
        <begin position="670"/>
        <end position="825"/>
    </location>
</feature>
<dbReference type="GO" id="GO:0071973">
    <property type="term" value="P:bacterial-type flagellum-dependent cell motility"/>
    <property type="evidence" value="ECO:0007669"/>
    <property type="project" value="TreeGrafter"/>
</dbReference>
<evidence type="ECO:0000313" key="8">
    <source>
        <dbReference type="Proteomes" id="UP000247823"/>
    </source>
</evidence>
<reference evidence="6 8" key="4">
    <citation type="submission" date="2018-06" db="EMBL/GenBank/DDBJ databases">
        <title>Serratia marcescens genome sequencing and assembly.</title>
        <authorList>
            <person name="Martins R.C.R."/>
            <person name="Perdigao-Neto L.V."/>
            <person name="Costa S.F."/>
            <person name="Levin A.S.S."/>
        </authorList>
    </citation>
    <scope>NUCLEOTIDE SEQUENCE [LARGE SCALE GENOMIC DNA]</scope>
    <source>
        <strain evidence="6 8">1283</strain>
    </source>
</reference>
<dbReference type="Pfam" id="PF01832">
    <property type="entry name" value="Glucosaminidase"/>
    <property type="match status" value="1"/>
</dbReference>
<reference evidence="8" key="3">
    <citation type="submission" date="2018-06" db="EMBL/GenBank/DDBJ databases">
        <title>Serratia marcescens genome sequencing and assembly.</title>
        <authorList>
            <person name="Martins R.C."/>
            <person name="Perdigao-Neto L.V."/>
            <person name="Costa S.F."/>
            <person name="Levin A.S.S."/>
        </authorList>
    </citation>
    <scope>NUCLEOTIDE SEQUENCE [LARGE SCALE GENOMIC DNA]</scope>
    <source>
        <strain evidence="8">1283</strain>
    </source>
</reference>
<reference evidence="5" key="2">
    <citation type="journal article" date="2017" name="PLoS ONE">
        <title>Genomic and phenotypic characterisation of fluoroquinolone resistance mechanisms in Enterobacteriaceae in Durban, South Africa.</title>
        <authorList>
            <person name="Osei Sekyere J."/>
            <person name="Amoako D.G."/>
        </authorList>
    </citation>
    <scope>NUCLEOTIDE SEQUENCE</scope>
    <source>
        <strain evidence="5">945174350</strain>
    </source>
</reference>
<dbReference type="Pfam" id="PF04717">
    <property type="entry name" value="Phage_base_V"/>
    <property type="match status" value="1"/>
</dbReference>
<dbReference type="SMART" id="SM00047">
    <property type="entry name" value="LYZ2"/>
    <property type="match status" value="1"/>
</dbReference>
<dbReference type="InterPro" id="IPR051056">
    <property type="entry name" value="Glycosyl_Hydrolase_73"/>
</dbReference>
<keyword evidence="2" id="KW-0378">Hydrolase</keyword>
<dbReference type="AlphaFoldDB" id="A0A2V4HFC1"/>
<reference evidence="6" key="5">
    <citation type="submission" date="2018-06" db="EMBL/GenBank/DDBJ databases">
        <authorList>
            <person name="Martins R.C."/>
            <person name="Perdigao-Neto L.V."/>
            <person name="Costa S.F."/>
            <person name="Levin A.S.S."/>
        </authorList>
    </citation>
    <scope>NUCLEOTIDE SEQUENCE</scope>
    <source>
        <strain evidence="6">1283</strain>
    </source>
</reference>
<dbReference type="EMBL" id="QJQB01000602">
    <property type="protein sequence ID" value="PYA55104.1"/>
    <property type="molecule type" value="Genomic_DNA"/>
</dbReference>
<dbReference type="SUPFAM" id="SSF69349">
    <property type="entry name" value="Phage fibre proteins"/>
    <property type="match status" value="1"/>
</dbReference>
<evidence type="ECO:0000313" key="7">
    <source>
        <dbReference type="Proteomes" id="UP000050489"/>
    </source>
</evidence>
<dbReference type="InterPro" id="IPR006531">
    <property type="entry name" value="Gp5/Vgr_OB"/>
</dbReference>
<dbReference type="InterPro" id="IPR006533">
    <property type="entry name" value="T6SS_Vgr_RhsGE"/>
</dbReference>
<dbReference type="RefSeq" id="WP_038876741.1">
    <property type="nucleotide sequence ID" value="NZ_CABMHU010000131.1"/>
</dbReference>
<dbReference type="Pfam" id="PF22178">
    <property type="entry name" value="Gp5_trimer_C"/>
    <property type="match status" value="1"/>
</dbReference>
<protein>
    <submittedName>
        <fullName evidence="5">Type IV secretion protein Rhs</fullName>
    </submittedName>
    <submittedName>
        <fullName evidence="6">Type VI secretion system tip protein VgrG</fullName>
    </submittedName>
</protein>
<dbReference type="InterPro" id="IPR002901">
    <property type="entry name" value="MGlyc_endo_b_GlcNAc-like_dom"/>
</dbReference>
<dbReference type="Gene3D" id="2.40.50.230">
    <property type="entry name" value="Gp5 N-terminal domain"/>
    <property type="match status" value="1"/>
</dbReference>
<dbReference type="Gene3D" id="3.55.50.10">
    <property type="entry name" value="Baseplate protein-like domains"/>
    <property type="match status" value="1"/>
</dbReference>
<dbReference type="EMBL" id="LJEX02000001">
    <property type="protein sequence ID" value="OCO91347.1"/>
    <property type="molecule type" value="Genomic_DNA"/>
</dbReference>
<comment type="similarity">
    <text evidence="1">Belongs to the VgrG protein family.</text>
</comment>
<sequence length="827" mass="92415">MLDRIIAHTPLGQEQLLFRSLDGIEALSTPFDFSIELLSTDARLDRKALLGQPLTLEIPTQGFLSAPRYLNGKITAIAVSSEEIGGTRYAVYSLHVQPDLWPMTKDRNFRIFQEQTVPQIVKTLLAEHNVQLEDQLTGDYRLWGYCVQYNESSFNFISRLMELEGIYYYFKHEMGKHTLVLGDAPHHHQPYPGYEMIPYHLTPSGGSTSKEGISQWTLSDRVTPGIYSLDDYDFRKPNAWLFQARQNPVSPTPGQIDVYDWPGRYTEHQQGEFYARVRQEAWQAEHQQIRGTATALGIAPGSTFTLYNAPHADDNREYLTLQANYHLKENRYASGDDQSSEHRIDFIVLPADVPWHPPQQATWPKTHGPQTARVVGPAGESIWTDKYGRIKVKFHWDRFGPKDDGSSCWVRVSSAWAGQGYGGVQIPRVNDEVVVDFINGDPDRPIVTGRVYNEASMPPWALPAAATQMGFMSRSKNGTPDNANALRFEDKMGKEQVWIQAERNLDVNVKNDASRTIANNHTHYVGADELYRVETNRVQGTKSEEHLLTGKGKSDSVVEDYIIASGTRLRLECGESAIELTADGQINIVGKNFNFHVESDGFINTGGKLNLNDGTGAAIVAPGSGHKEDINKAVIELFPPKEKGNSALSPRGPNVTKSNSSTATPEKTPLLNSNREKPDKATFVKEVHEAAKIEEQKTGVPAAVTTAQAILETGYGKSVPTDVNSGKYSHNLFGIKAHGNPNYVEVWTHENLNGKRVKILDKFASYDSFEDSIAGRTEFLTKNKRYHDLFKSTDPKEWAQGLQDKGYATDPDYAKKLISIMNSQGLL</sequence>
<dbReference type="Gene3D" id="2.30.110.50">
    <property type="match status" value="1"/>
</dbReference>
<dbReference type="Gene3D" id="4.10.220.110">
    <property type="match status" value="1"/>
</dbReference>
<dbReference type="SUPFAM" id="SSF69255">
    <property type="entry name" value="gp5 N-terminal domain-like"/>
    <property type="match status" value="1"/>
</dbReference>
<evidence type="ECO:0000259" key="4">
    <source>
        <dbReference type="SMART" id="SM00047"/>
    </source>
</evidence>
<feature type="region of interest" description="Disordered" evidence="3">
    <location>
        <begin position="641"/>
        <end position="677"/>
    </location>
</feature>
<dbReference type="Proteomes" id="UP000050489">
    <property type="component" value="Unassembled WGS sequence"/>
</dbReference>
<dbReference type="NCBIfam" id="TIGR03361">
    <property type="entry name" value="VI_Rhs_Vgr"/>
    <property type="match status" value="1"/>
</dbReference>
<dbReference type="InterPro" id="IPR017847">
    <property type="entry name" value="T6SS_RhsGE_Vgr_subset"/>
</dbReference>